<sequence length="72" mass="8279">MIMHILSHLLAKITFSVNNRVKTGKSCNKRSYIINIKGDVVFCLFMIFIRVIRNIGCELRYSFHIGKKGGAY</sequence>
<accession>A0A0C3R6Y7</accession>
<comment type="caution">
    <text evidence="1">The sequence shown here is derived from an EMBL/GenBank/DDBJ whole genome shotgun (WGS) entry which is preliminary data.</text>
</comment>
<reference evidence="1 2" key="1">
    <citation type="submission" date="2014-07" db="EMBL/GenBank/DDBJ databases">
        <title>Porphyromonadaceae bacterium OUH 308042 = ATCC BAA-2681 = DSM 28342 draft genome.</title>
        <authorList>
            <person name="Sydenham T.V."/>
            <person name="Hasman H."/>
            <person name="Justensen U.S."/>
        </authorList>
    </citation>
    <scope>NUCLEOTIDE SEQUENCE [LARGE SCALE GENOMIC DNA]</scope>
    <source>
        <strain evidence="1 2">OUH 308042</strain>
    </source>
</reference>
<keyword evidence="2" id="KW-1185">Reference proteome</keyword>
<protein>
    <submittedName>
        <fullName evidence="1">Uncharacterized protein</fullName>
    </submittedName>
</protein>
<name>A0A0C3R6Y7_9PORP</name>
<gene>
    <name evidence="1" type="ORF">BA92_05115</name>
</gene>
<dbReference type="AlphaFoldDB" id="A0A0C3R6Y7"/>
<organism evidence="1 2">
    <name type="scientific">Sanguibacteroides justesenii</name>
    <dbReference type="NCBI Taxonomy" id="1547597"/>
    <lineage>
        <taxon>Bacteria</taxon>
        <taxon>Pseudomonadati</taxon>
        <taxon>Bacteroidota</taxon>
        <taxon>Bacteroidia</taxon>
        <taxon>Bacteroidales</taxon>
        <taxon>Porphyromonadaceae</taxon>
        <taxon>Sanguibacteroides</taxon>
    </lineage>
</organism>
<proteinExistence type="predicted"/>
<dbReference type="EMBL" id="JPIU01000037">
    <property type="protein sequence ID" value="KIO45835.1"/>
    <property type="molecule type" value="Genomic_DNA"/>
</dbReference>
<dbReference type="Proteomes" id="UP000031980">
    <property type="component" value="Unassembled WGS sequence"/>
</dbReference>
<evidence type="ECO:0000313" key="2">
    <source>
        <dbReference type="Proteomes" id="UP000031980"/>
    </source>
</evidence>
<evidence type="ECO:0000313" key="1">
    <source>
        <dbReference type="EMBL" id="KIO45835.1"/>
    </source>
</evidence>